<feature type="active site" description="Proton donor/acceptor" evidence="4">
    <location>
        <position position="190"/>
    </location>
</feature>
<dbReference type="GO" id="GO:0006108">
    <property type="term" value="P:malate metabolic process"/>
    <property type="evidence" value="ECO:0007669"/>
    <property type="project" value="TreeGrafter"/>
</dbReference>
<dbReference type="FunFam" id="1.10.40.30:FF:000002">
    <property type="entry name" value="Fumarate hydratase class II"/>
    <property type="match status" value="1"/>
</dbReference>
<dbReference type="SUPFAM" id="SSF48557">
    <property type="entry name" value="L-aspartase-like"/>
    <property type="match status" value="1"/>
</dbReference>
<dbReference type="NCBIfam" id="NF008909">
    <property type="entry name" value="PRK12273.1"/>
    <property type="match status" value="1"/>
</dbReference>
<dbReference type="HAMAP" id="MF_00743">
    <property type="entry name" value="FumaraseC"/>
    <property type="match status" value="1"/>
</dbReference>
<dbReference type="PRINTS" id="PR00149">
    <property type="entry name" value="FUMRATELYASE"/>
</dbReference>
<reference evidence="5 6" key="1">
    <citation type="submission" date="2018-09" db="EMBL/GenBank/DDBJ databases">
        <title>Mesorhizobium carmichaelinearum sp. nov. isolated from Carmichaelinea spp. root nodules in New Zealand.</title>
        <authorList>
            <person name="De Meyer S.E."/>
        </authorList>
    </citation>
    <scope>NUCLEOTIDE SEQUENCE [LARGE SCALE GENOMIC DNA]</scope>
    <source>
        <strain evidence="5 6">LMG 28313</strain>
    </source>
</reference>
<dbReference type="InterPro" id="IPR022761">
    <property type="entry name" value="Fumarate_lyase_N"/>
</dbReference>
<comment type="function">
    <text evidence="4">Involved in the TCA cycle. Catalyzes the stereospecific interconversion of fumarate to L-malate.</text>
</comment>
<evidence type="ECO:0000256" key="2">
    <source>
        <dbReference type="ARBA" id="ARBA00022532"/>
    </source>
</evidence>
<evidence type="ECO:0000256" key="1">
    <source>
        <dbReference type="ARBA" id="ARBA00009084"/>
    </source>
</evidence>
<evidence type="ECO:0000313" key="5">
    <source>
        <dbReference type="EMBL" id="RJT32284.1"/>
    </source>
</evidence>
<feature type="active site" evidence="4">
    <location>
        <position position="320"/>
    </location>
</feature>
<proteinExistence type="inferred from homology"/>
<keyword evidence="3 4" id="KW-0456">Lyase</keyword>
<dbReference type="InterPro" id="IPR000362">
    <property type="entry name" value="Fumarate_lyase_fam"/>
</dbReference>
<feature type="binding site" evidence="4">
    <location>
        <begin position="141"/>
        <end position="143"/>
    </location>
    <ligand>
        <name>substrate</name>
    </ligand>
</feature>
<dbReference type="RefSeq" id="WP_038646004.1">
    <property type="nucleotide sequence ID" value="NZ_CP033507.1"/>
</dbReference>
<keyword evidence="6" id="KW-1185">Reference proteome</keyword>
<feature type="binding site" evidence="4">
    <location>
        <begin position="100"/>
        <end position="102"/>
    </location>
    <ligand>
        <name>substrate</name>
    </ligand>
</feature>
<gene>
    <name evidence="4 5" type="primary">fumC</name>
    <name evidence="5" type="ORF">D3242_19050</name>
</gene>
<feature type="binding site" evidence="4">
    <location>
        <begin position="326"/>
        <end position="328"/>
    </location>
    <ligand>
        <name>substrate</name>
    </ligand>
</feature>
<feature type="binding site" evidence="4">
    <location>
        <position position="189"/>
    </location>
    <ligand>
        <name>substrate</name>
    </ligand>
</feature>
<dbReference type="GO" id="GO:0006099">
    <property type="term" value="P:tricarboxylic acid cycle"/>
    <property type="evidence" value="ECO:0007669"/>
    <property type="project" value="UniProtKB-UniRule"/>
</dbReference>
<dbReference type="InterPro" id="IPR005677">
    <property type="entry name" value="Fum_hydII"/>
</dbReference>
<feature type="binding site" evidence="4">
    <location>
        <position position="321"/>
    </location>
    <ligand>
        <name>substrate</name>
    </ligand>
</feature>
<dbReference type="PROSITE" id="PS00163">
    <property type="entry name" value="FUMARATE_LYASES"/>
    <property type="match status" value="1"/>
</dbReference>
<dbReference type="InterPro" id="IPR008948">
    <property type="entry name" value="L-Aspartase-like"/>
</dbReference>
<comment type="caution">
    <text evidence="5">The sequence shown here is derived from an EMBL/GenBank/DDBJ whole genome shotgun (WGS) entry which is preliminary data.</text>
</comment>
<comment type="pathway">
    <text evidence="4">Carbohydrate metabolism; tricarboxylic acid cycle; (S)-malate from fumarate: step 1/1.</text>
</comment>
<keyword evidence="2 4" id="KW-0816">Tricarboxylic acid cycle</keyword>
<comment type="similarity">
    <text evidence="1 4">Belongs to the class-II fumarase/aspartase family. Fumarase subfamily.</text>
</comment>
<dbReference type="Pfam" id="PF00206">
    <property type="entry name" value="Lyase_1"/>
    <property type="match status" value="1"/>
</dbReference>
<comment type="catalytic activity">
    <reaction evidence="4">
        <text>(S)-malate = fumarate + H2O</text>
        <dbReference type="Rhea" id="RHEA:12460"/>
        <dbReference type="ChEBI" id="CHEBI:15377"/>
        <dbReference type="ChEBI" id="CHEBI:15589"/>
        <dbReference type="ChEBI" id="CHEBI:29806"/>
        <dbReference type="EC" id="4.2.1.2"/>
    </reaction>
</comment>
<dbReference type="Proteomes" id="UP000275530">
    <property type="component" value="Unassembled WGS sequence"/>
</dbReference>
<evidence type="ECO:0000256" key="4">
    <source>
        <dbReference type="HAMAP-Rule" id="MF_00743"/>
    </source>
</evidence>
<dbReference type="EC" id="4.2.1.2" evidence="4"/>
<protein>
    <recommendedName>
        <fullName evidence="4">Fumarate hydratase class II</fullName>
        <shortName evidence="4">Fumarase C</shortName>
        <ecNumber evidence="4">4.2.1.2</ecNumber>
    </recommendedName>
    <alternativeName>
        <fullName evidence="4">Aerobic fumarase</fullName>
    </alternativeName>
    <alternativeName>
        <fullName evidence="4">Iron-independent fumarase</fullName>
    </alternativeName>
</protein>
<dbReference type="InterPro" id="IPR024083">
    <property type="entry name" value="Fumarase/histidase_N"/>
</dbReference>
<dbReference type="PANTHER" id="PTHR11444">
    <property type="entry name" value="ASPARTATEAMMONIA/ARGININOSUCCINATE/ADENYLOSUCCINATE LYASE"/>
    <property type="match status" value="1"/>
</dbReference>
<evidence type="ECO:0000256" key="3">
    <source>
        <dbReference type="ARBA" id="ARBA00023239"/>
    </source>
</evidence>
<dbReference type="EMBL" id="QZXA01000007">
    <property type="protein sequence ID" value="RJT32284.1"/>
    <property type="molecule type" value="Genomic_DNA"/>
</dbReference>
<evidence type="ECO:0000313" key="6">
    <source>
        <dbReference type="Proteomes" id="UP000275530"/>
    </source>
</evidence>
<dbReference type="GO" id="GO:0004333">
    <property type="term" value="F:fumarate hydratase activity"/>
    <property type="evidence" value="ECO:0007669"/>
    <property type="project" value="UniProtKB-UniRule"/>
</dbReference>
<dbReference type="Gene3D" id="1.20.200.10">
    <property type="entry name" value="Fumarase/aspartase (Central domain)"/>
    <property type="match status" value="1"/>
</dbReference>
<dbReference type="NCBIfam" id="TIGR00979">
    <property type="entry name" value="fumC_II"/>
    <property type="match status" value="1"/>
</dbReference>
<dbReference type="GO" id="GO:0005737">
    <property type="term" value="C:cytoplasm"/>
    <property type="evidence" value="ECO:0007669"/>
    <property type="project" value="UniProtKB-SubCell"/>
</dbReference>
<comment type="subunit">
    <text evidence="4">Homotetramer.</text>
</comment>
<dbReference type="InterPro" id="IPR020557">
    <property type="entry name" value="Fumarate_lyase_CS"/>
</dbReference>
<dbReference type="CDD" id="cd01362">
    <property type="entry name" value="Fumarase_classII"/>
    <property type="match status" value="1"/>
</dbReference>
<dbReference type="GO" id="GO:0006106">
    <property type="term" value="P:fumarate metabolic process"/>
    <property type="evidence" value="ECO:0007669"/>
    <property type="project" value="InterPro"/>
</dbReference>
<dbReference type="InterPro" id="IPR018951">
    <property type="entry name" value="Fumarase_C_C"/>
</dbReference>
<dbReference type="FunFam" id="1.20.200.10:FF:000001">
    <property type="entry name" value="Fumarate hydratase, mitochondrial"/>
    <property type="match status" value="1"/>
</dbReference>
<accession>A0A6M7TKT7</accession>
<keyword evidence="4" id="KW-0963">Cytoplasm</keyword>
<organism evidence="5 6">
    <name type="scientific">Mesorhizobium jarvisii</name>
    <dbReference type="NCBI Taxonomy" id="1777867"/>
    <lineage>
        <taxon>Bacteria</taxon>
        <taxon>Pseudomonadati</taxon>
        <taxon>Pseudomonadota</taxon>
        <taxon>Alphaproteobacteria</taxon>
        <taxon>Hyphomicrobiales</taxon>
        <taxon>Phyllobacteriaceae</taxon>
        <taxon>Mesorhizobium</taxon>
    </lineage>
</organism>
<feature type="site" description="Important for catalytic activity" evidence="4">
    <location>
        <position position="333"/>
    </location>
</feature>
<feature type="binding site" description="in site B" evidence="4">
    <location>
        <begin position="131"/>
        <end position="134"/>
    </location>
    <ligand>
        <name>substrate</name>
    </ligand>
</feature>
<dbReference type="Gene3D" id="1.10.275.10">
    <property type="entry name" value="Fumarase/aspartase (N-terminal domain)"/>
    <property type="match status" value="1"/>
</dbReference>
<dbReference type="PRINTS" id="PR00145">
    <property type="entry name" value="ARGSUCLYASE"/>
</dbReference>
<dbReference type="Pfam" id="PF10415">
    <property type="entry name" value="FumaraseC_C"/>
    <property type="match status" value="1"/>
</dbReference>
<dbReference type="PANTHER" id="PTHR11444:SF1">
    <property type="entry name" value="FUMARATE HYDRATASE, MITOCHONDRIAL"/>
    <property type="match status" value="1"/>
</dbReference>
<dbReference type="Gene3D" id="1.10.40.30">
    <property type="entry name" value="Fumarase/aspartase (C-terminal domain)"/>
    <property type="match status" value="1"/>
</dbReference>
<dbReference type="AlphaFoldDB" id="A0A6M7TKT7"/>
<sequence>MTAAKTRTETDTFGPIEVAADRYWGAQAQRSLGNFKIGWEKQPASIVRALGVVKRAAAEVNMEMKRLDPVVGKAIVDAAQEVIDGKLNDHFPLVVWQTGSGTQSNMNANEVISNRAVEMLGGAMGSKKPVHPNDHVNMSQSSNDTYPTAMHIACAEQVVHHLIPALHHLHKALDAKARAFNHIIKIGRTHTQDATPLTLGQEFSGYAAQVASSIKRIEMTLPGLQELAQGGTAVGTGLNAPVGFAEKVADRIAAITGIAFVTAPNKFEALAAHDSMVFSHGAINAAAAALFKIANDIRFLGSGPRSGLGELSLPENEPGSSIMPGKVNPTQCEAMTQVCVQVFGNNAALTFAGSQGHFELNVYNPLMAYNFLQSVQLLADASVSFTDNCVVGIVAREDNIRESLNRSLMLVTALAPTIGYDNAAKIAKTAHKNGTTLREEALATGLVSEADYDRLVRPEDMTHPG</sequence>
<comment type="miscellaneous">
    <text evidence="4">There are 2 substrate-binding sites: the catalytic A site, and the non-catalytic B site that may play a role in the transfer of substrate or product between the active site and the solvent. Alternatively, the B site may bind allosteric effectors.</text>
</comment>
<comment type="subcellular location">
    <subcellularLocation>
        <location evidence="4">Cytoplasm</location>
    </subcellularLocation>
</comment>
<dbReference type="FunFam" id="1.10.275.10:FF:000001">
    <property type="entry name" value="Fumarate hydratase, mitochondrial"/>
    <property type="match status" value="1"/>
</dbReference>
<name>A0A6M7TKT7_9HYPH</name>